<evidence type="ECO:0000313" key="17">
    <source>
        <dbReference type="EMBL" id="CAB4899712.1"/>
    </source>
</evidence>
<keyword evidence="10" id="KW-0234">DNA repair</keyword>
<dbReference type="PROSITE" id="PS51217">
    <property type="entry name" value="UVRD_HELICASE_CTER"/>
    <property type="match status" value="1"/>
</dbReference>
<comment type="catalytic activity">
    <reaction evidence="14">
        <text>ATP + H2O = ADP + phosphate + H(+)</text>
        <dbReference type="Rhea" id="RHEA:13065"/>
        <dbReference type="ChEBI" id="CHEBI:15377"/>
        <dbReference type="ChEBI" id="CHEBI:15378"/>
        <dbReference type="ChEBI" id="CHEBI:30616"/>
        <dbReference type="ChEBI" id="CHEBI:43474"/>
        <dbReference type="ChEBI" id="CHEBI:456216"/>
        <dbReference type="EC" id="5.6.2.4"/>
    </reaction>
</comment>
<comment type="catalytic activity">
    <reaction evidence="12">
        <text>Couples ATP hydrolysis with the unwinding of duplex DNA by translocating in the 3'-5' direction.</text>
        <dbReference type="EC" id="5.6.2.4"/>
    </reaction>
</comment>
<dbReference type="GO" id="GO:0004527">
    <property type="term" value="F:exonuclease activity"/>
    <property type="evidence" value="ECO:0007669"/>
    <property type="project" value="UniProtKB-KW"/>
</dbReference>
<keyword evidence="4" id="KW-0227">DNA damage</keyword>
<protein>
    <recommendedName>
        <fullName evidence="13">DNA 3'-5' helicase</fullName>
        <ecNumber evidence="13">5.6.2.4</ecNumber>
    </recommendedName>
</protein>
<dbReference type="PANTHER" id="PTHR11070">
    <property type="entry name" value="UVRD / RECB / PCRA DNA HELICASE FAMILY MEMBER"/>
    <property type="match status" value="1"/>
</dbReference>
<dbReference type="GO" id="GO:0005829">
    <property type="term" value="C:cytosol"/>
    <property type="evidence" value="ECO:0007669"/>
    <property type="project" value="TreeGrafter"/>
</dbReference>
<feature type="domain" description="UvrD-like helicase C-terminal" evidence="16">
    <location>
        <begin position="353"/>
        <end position="694"/>
    </location>
</feature>
<evidence type="ECO:0000256" key="4">
    <source>
        <dbReference type="ARBA" id="ARBA00022763"/>
    </source>
</evidence>
<keyword evidence="3" id="KW-0547">Nucleotide-binding</keyword>
<evidence type="ECO:0000256" key="13">
    <source>
        <dbReference type="ARBA" id="ARBA00034808"/>
    </source>
</evidence>
<gene>
    <name evidence="17" type="ORF">UFOPK3555_00839</name>
</gene>
<evidence type="ECO:0000256" key="6">
    <source>
        <dbReference type="ARBA" id="ARBA00022806"/>
    </source>
</evidence>
<dbReference type="Gene3D" id="1.10.10.160">
    <property type="match status" value="1"/>
</dbReference>
<evidence type="ECO:0000256" key="14">
    <source>
        <dbReference type="ARBA" id="ARBA00048988"/>
    </source>
</evidence>
<keyword evidence="2" id="KW-0540">Nuclease</keyword>
<dbReference type="SUPFAM" id="SSF52540">
    <property type="entry name" value="P-loop containing nucleoside triphosphate hydrolases"/>
    <property type="match status" value="1"/>
</dbReference>
<keyword evidence="7" id="KW-0269">Exonuclease</keyword>
<dbReference type="InterPro" id="IPR000212">
    <property type="entry name" value="DNA_helicase_UvrD/REP"/>
</dbReference>
<dbReference type="Gene3D" id="1.10.486.10">
    <property type="entry name" value="PCRA, domain 4"/>
    <property type="match status" value="1"/>
</dbReference>
<dbReference type="InterPro" id="IPR014017">
    <property type="entry name" value="DNA_helicase_UvrD-like_C"/>
</dbReference>
<dbReference type="GO" id="GO:0003677">
    <property type="term" value="F:DNA binding"/>
    <property type="evidence" value="ECO:0007669"/>
    <property type="project" value="UniProtKB-KW"/>
</dbReference>
<dbReference type="Pfam" id="PF12705">
    <property type="entry name" value="PDDEXK_1"/>
    <property type="match status" value="1"/>
</dbReference>
<dbReference type="GO" id="GO:0033202">
    <property type="term" value="C:DNA helicase complex"/>
    <property type="evidence" value="ECO:0007669"/>
    <property type="project" value="TreeGrafter"/>
</dbReference>
<dbReference type="GO" id="GO:0043138">
    <property type="term" value="F:3'-5' DNA helicase activity"/>
    <property type="evidence" value="ECO:0007669"/>
    <property type="project" value="UniProtKB-EC"/>
</dbReference>
<reference evidence="17" key="1">
    <citation type="submission" date="2020-05" db="EMBL/GenBank/DDBJ databases">
        <authorList>
            <person name="Chiriac C."/>
            <person name="Salcher M."/>
            <person name="Ghai R."/>
            <person name="Kavagutti S V."/>
        </authorList>
    </citation>
    <scope>NUCLEOTIDE SEQUENCE</scope>
</reference>
<evidence type="ECO:0000259" key="16">
    <source>
        <dbReference type="PROSITE" id="PS51217"/>
    </source>
</evidence>
<evidence type="ECO:0000256" key="3">
    <source>
        <dbReference type="ARBA" id="ARBA00022741"/>
    </source>
</evidence>
<dbReference type="InterPro" id="IPR013986">
    <property type="entry name" value="DExx_box_DNA_helicase_dom_sf"/>
</dbReference>
<evidence type="ECO:0000259" key="15">
    <source>
        <dbReference type="PROSITE" id="PS51198"/>
    </source>
</evidence>
<dbReference type="Pfam" id="PF00580">
    <property type="entry name" value="UvrD-helicase"/>
    <property type="match status" value="1"/>
</dbReference>
<dbReference type="InterPro" id="IPR027417">
    <property type="entry name" value="P-loop_NTPase"/>
</dbReference>
<name>A0A6J7FV55_9ZZZZ</name>
<dbReference type="Gene3D" id="3.40.50.300">
    <property type="entry name" value="P-loop containing nucleotide triphosphate hydrolases"/>
    <property type="match status" value="3"/>
</dbReference>
<dbReference type="GO" id="GO:0005524">
    <property type="term" value="F:ATP binding"/>
    <property type="evidence" value="ECO:0007669"/>
    <property type="project" value="UniProtKB-KW"/>
</dbReference>
<dbReference type="PANTHER" id="PTHR11070:SF55">
    <property type="entry name" value="DNA 3'-5' HELICASE"/>
    <property type="match status" value="1"/>
</dbReference>
<organism evidence="17">
    <name type="scientific">freshwater metagenome</name>
    <dbReference type="NCBI Taxonomy" id="449393"/>
    <lineage>
        <taxon>unclassified sequences</taxon>
        <taxon>metagenomes</taxon>
        <taxon>ecological metagenomes</taxon>
    </lineage>
</organism>
<dbReference type="EMBL" id="CAFBME010000089">
    <property type="protein sequence ID" value="CAB4899712.1"/>
    <property type="molecule type" value="Genomic_DNA"/>
</dbReference>
<keyword evidence="9" id="KW-0238">DNA-binding</keyword>
<dbReference type="Pfam" id="PF13361">
    <property type="entry name" value="UvrD_C"/>
    <property type="match status" value="2"/>
</dbReference>
<dbReference type="PROSITE" id="PS51198">
    <property type="entry name" value="UVRD_HELICASE_ATP_BIND"/>
    <property type="match status" value="1"/>
</dbReference>
<dbReference type="Gene3D" id="3.90.320.10">
    <property type="match status" value="1"/>
</dbReference>
<sequence>MKLKYSALDIARLLRDSGIDAHDPTPEQIAIIESMPLGPCVVVAGAGSGKTETMSARVLWLVANEIVRPEEILGLTFTRKASGELAARIRLRLRQLRAVGALPNDPATGQPLDIAVNVSTYHSYAGKVLSEHSIRMGIDTDAQPIGQAAAWQIAHSIVSNFAETRFKIDSSADSIVSKVMDLSSSMGEHGATVAAVREYCENLLADFETLSGRENADVKEAIEVVKERLSILPMVEAFDNYRVEHGELTFSDQMSYAAQLVNVFPDIGELERGKYKVVLLDEYQDTSYSQVRFLSALFGNGHPVTAVGDPNQAIYGWRSASSETLITFANHFVGTSGKECKKYTLLTTWRNDENILELANRSIDEIAAHAGKAAHVDRLALRTGAGKGQLIPLHYESLELEAKGIAEHFATMWNDPDRLAKPVAKRSSFAVLVRNRKNIPLIEQALRERGLPVDVVGLGGLIHVPEIADIIALLRVITFPDAGSSLMRLLTGPRLALGTADLAALGTFTRRTFSSQNKGRLLTDLLVAGDTSALEADDFAIGSAIEALEYFELVNLENLSIPDYAPTFTIGDKKSRIPRESFTPEGFLRLVTFAHDLRALRRSTVGSLTDALIEAERFLFLDTEVLVRDGWETGRKALDNFLDEASKFQRTGGTLSAFLEWIAAAETRESGLKPVSVEVTNTAVQILTIHTSKGSEWNVVAVPGLIKGNFPVRKKKSDLWTDNSGSLPIALRGDRTQLEDFKIPAAPSPDKAPLYSETKQALIAQSKYWESRRIEEELRLAYVAFTRAKHVLLCTASWFSTGERVVDPSQFFEWANETAAAQSARAANDLSMENYLLELNKPDYKNPASENPAEHQWPVVSPRAALIRDSAEKVIAAPVFDIASSLAGAEFSGSLSDAEISLLSDADALMKELSVSREGLRVQLPNRLSVSTLITLKSDPENLALSIRRPMPRHIDISARRGTTFHEWIEEKYRAPKIVDDEFDDAMDYFQDVPLAELQAKWLASSWATRTPAEIEVGFETMLGGRGGTLIRGRIDAIYPTLGADGKEDGGYEVVDWKTGREKSGEDLATAAIQLAMYRLAYAKLKSIPVEKISAAFYYIGSDATVRPADLMSEEELVALVTQFPIA</sequence>
<keyword evidence="11" id="KW-0413">Isomerase</keyword>
<evidence type="ECO:0000256" key="5">
    <source>
        <dbReference type="ARBA" id="ARBA00022801"/>
    </source>
</evidence>
<dbReference type="GO" id="GO:0000725">
    <property type="term" value="P:recombinational repair"/>
    <property type="evidence" value="ECO:0007669"/>
    <property type="project" value="TreeGrafter"/>
</dbReference>
<dbReference type="InterPro" id="IPR014016">
    <property type="entry name" value="UvrD-like_ATP-bd"/>
</dbReference>
<evidence type="ECO:0000256" key="7">
    <source>
        <dbReference type="ARBA" id="ARBA00022839"/>
    </source>
</evidence>
<comment type="similarity">
    <text evidence="1">Belongs to the helicase family. UvrD subfamily.</text>
</comment>
<keyword evidence="6" id="KW-0347">Helicase</keyword>
<dbReference type="InterPro" id="IPR011604">
    <property type="entry name" value="PDDEXK-like_dom_sf"/>
</dbReference>
<evidence type="ECO:0000256" key="2">
    <source>
        <dbReference type="ARBA" id="ARBA00022722"/>
    </source>
</evidence>
<feature type="domain" description="UvrD-like helicase ATP-binding" evidence="15">
    <location>
        <begin position="23"/>
        <end position="352"/>
    </location>
</feature>
<accession>A0A6J7FV55</accession>
<proteinExistence type="inferred from homology"/>
<dbReference type="EC" id="5.6.2.4" evidence="13"/>
<evidence type="ECO:0000256" key="12">
    <source>
        <dbReference type="ARBA" id="ARBA00034617"/>
    </source>
</evidence>
<dbReference type="CDD" id="cd17932">
    <property type="entry name" value="DEXQc_UvrD"/>
    <property type="match status" value="1"/>
</dbReference>
<evidence type="ECO:0000256" key="1">
    <source>
        <dbReference type="ARBA" id="ARBA00009922"/>
    </source>
</evidence>
<keyword evidence="5" id="KW-0378">Hydrolase</keyword>
<dbReference type="InterPro" id="IPR038726">
    <property type="entry name" value="PDDEXK_AddAB-type"/>
</dbReference>
<dbReference type="SUPFAM" id="SSF52980">
    <property type="entry name" value="Restriction endonuclease-like"/>
    <property type="match status" value="1"/>
</dbReference>
<keyword evidence="8" id="KW-0067">ATP-binding</keyword>
<evidence type="ECO:0000256" key="10">
    <source>
        <dbReference type="ARBA" id="ARBA00023204"/>
    </source>
</evidence>
<evidence type="ECO:0000256" key="11">
    <source>
        <dbReference type="ARBA" id="ARBA00023235"/>
    </source>
</evidence>
<evidence type="ECO:0000256" key="9">
    <source>
        <dbReference type="ARBA" id="ARBA00023125"/>
    </source>
</evidence>
<evidence type="ECO:0000256" key="8">
    <source>
        <dbReference type="ARBA" id="ARBA00022840"/>
    </source>
</evidence>
<dbReference type="AlphaFoldDB" id="A0A6J7FV55"/>
<dbReference type="InterPro" id="IPR011335">
    <property type="entry name" value="Restrct_endonuc-II-like"/>
</dbReference>